<dbReference type="Proteomes" id="UP000053864">
    <property type="component" value="Unassembled WGS sequence"/>
</dbReference>
<name>W2J8B6_PHYNI</name>
<reference evidence="2 3" key="1">
    <citation type="submission" date="2013-11" db="EMBL/GenBank/DDBJ databases">
        <title>The Genome Sequence of Phytophthora parasitica CJ05E6.</title>
        <authorList>
            <consortium name="The Broad Institute Genomics Platform"/>
            <person name="Russ C."/>
            <person name="Tyler B."/>
            <person name="Panabieres F."/>
            <person name="Shan W."/>
            <person name="Tripathy S."/>
            <person name="Grunwald N."/>
            <person name="Machado M."/>
            <person name="Johnson C.S."/>
            <person name="Arredondo F."/>
            <person name="Hong C."/>
            <person name="Coffey M."/>
            <person name="Young S.K."/>
            <person name="Zeng Q."/>
            <person name="Gargeya S."/>
            <person name="Fitzgerald M."/>
            <person name="Abouelleil A."/>
            <person name="Alvarado L."/>
            <person name="Chapman S.B."/>
            <person name="Gainer-Dewar J."/>
            <person name="Goldberg J."/>
            <person name="Griggs A."/>
            <person name="Gujja S."/>
            <person name="Hansen M."/>
            <person name="Howarth C."/>
            <person name="Imamovic A."/>
            <person name="Ireland A."/>
            <person name="Larimer J."/>
            <person name="McCowan C."/>
            <person name="Murphy C."/>
            <person name="Pearson M."/>
            <person name="Poon T.W."/>
            <person name="Priest M."/>
            <person name="Roberts A."/>
            <person name="Saif S."/>
            <person name="Shea T."/>
            <person name="Sykes S."/>
            <person name="Wortman J."/>
            <person name="Nusbaum C."/>
            <person name="Birren B."/>
        </authorList>
    </citation>
    <scope>NUCLEOTIDE SEQUENCE [LARGE SCALE GENOMIC DNA]</scope>
    <source>
        <strain evidence="2 3">CJ05E6</strain>
    </source>
</reference>
<dbReference type="GO" id="GO:0005737">
    <property type="term" value="C:cytoplasm"/>
    <property type="evidence" value="ECO:0007669"/>
    <property type="project" value="TreeGrafter"/>
</dbReference>
<dbReference type="InterPro" id="IPR014756">
    <property type="entry name" value="Ig_E-set"/>
</dbReference>
<gene>
    <name evidence="2" type="ORF">L916_06610</name>
</gene>
<accession>W2J8B6</accession>
<dbReference type="InterPro" id="IPR011021">
    <property type="entry name" value="Arrestin-like_N"/>
</dbReference>
<dbReference type="SUPFAM" id="SSF81296">
    <property type="entry name" value="E set domains"/>
    <property type="match status" value="2"/>
</dbReference>
<dbReference type="PANTHER" id="PTHR11188:SF17">
    <property type="entry name" value="FI21816P1"/>
    <property type="match status" value="1"/>
</dbReference>
<evidence type="ECO:0000313" key="3">
    <source>
        <dbReference type="Proteomes" id="UP000053864"/>
    </source>
</evidence>
<proteinExistence type="predicted"/>
<dbReference type="VEuPathDB" id="FungiDB:PPTG_02888"/>
<protein>
    <recommendedName>
        <fullName evidence="1">Arrestin C-terminal-like domain-containing protein</fullName>
    </recommendedName>
</protein>
<feature type="domain" description="Arrestin C-terminal-like" evidence="1">
    <location>
        <begin position="249"/>
        <end position="385"/>
    </location>
</feature>
<dbReference type="GO" id="GO:0015031">
    <property type="term" value="P:protein transport"/>
    <property type="evidence" value="ECO:0007669"/>
    <property type="project" value="TreeGrafter"/>
</dbReference>
<dbReference type="InterPro" id="IPR050357">
    <property type="entry name" value="Arrestin_domain-protein"/>
</dbReference>
<evidence type="ECO:0000313" key="2">
    <source>
        <dbReference type="EMBL" id="ETL42611.1"/>
    </source>
</evidence>
<feature type="non-terminal residue" evidence="2">
    <location>
        <position position="1"/>
    </location>
</feature>
<dbReference type="Gene3D" id="2.60.40.640">
    <property type="match status" value="2"/>
</dbReference>
<dbReference type="AlphaFoldDB" id="W2J8B6"/>
<dbReference type="PANTHER" id="PTHR11188">
    <property type="entry name" value="ARRESTIN DOMAIN CONTAINING PROTEIN"/>
    <property type="match status" value="1"/>
</dbReference>
<dbReference type="SMART" id="SM01017">
    <property type="entry name" value="Arrestin_C"/>
    <property type="match status" value="1"/>
</dbReference>
<dbReference type="InterPro" id="IPR014752">
    <property type="entry name" value="Arrestin-like_C"/>
</dbReference>
<evidence type="ECO:0000259" key="1">
    <source>
        <dbReference type="SMART" id="SM01017"/>
    </source>
</evidence>
<organism evidence="2 3">
    <name type="scientific">Phytophthora nicotianae</name>
    <name type="common">Potato buckeye rot agent</name>
    <name type="synonym">Phytophthora parasitica</name>
    <dbReference type="NCBI Taxonomy" id="4792"/>
    <lineage>
        <taxon>Eukaryota</taxon>
        <taxon>Sar</taxon>
        <taxon>Stramenopiles</taxon>
        <taxon>Oomycota</taxon>
        <taxon>Peronosporomycetes</taxon>
        <taxon>Peronosporales</taxon>
        <taxon>Peronosporaceae</taxon>
        <taxon>Phytophthora</taxon>
    </lineage>
</organism>
<sequence length="405" mass="44193">EPGRHAFARCYQARCAKVTASAGFPRPLHVQDGKSSLYAGNSHSASSEVSICDVHFNICTPSTAIPTSTLTMDKLFGSKGGLRIELNRGSYQPGDVVNGTVYLSVSDEIKTKGALVLEINGEEYVKYNEVYGESAVPRKQSNQLLSNQLVLSEKNFFFAPGEYVFPFNYQLRSTLPASFHVDRRHAGEFCDIDAAVKYKLKLRLPVKGAFKSDIKAERPLIVKPAQTAQLVQSRTDATAKHAKLLGMIRQGNCEVSGSLERDVYVAGETLQIRASVVNGSSMDVKSVSVRLVENLVIHANRDHKKEIKAQTCLAEKDFAGVKAGATTIDQAYSLDLVGRSERFAVLPPMASSLVSTSHHVEVRCKFLMSPNVHIEIPVKILAPLVTDVAAASSQLMTDHKTKALD</sequence>
<dbReference type="EMBL" id="KI672256">
    <property type="protein sequence ID" value="ETL42611.1"/>
    <property type="molecule type" value="Genomic_DNA"/>
</dbReference>
<dbReference type="Pfam" id="PF00339">
    <property type="entry name" value="Arrestin_N"/>
    <property type="match status" value="1"/>
</dbReference>
<dbReference type="InterPro" id="IPR011022">
    <property type="entry name" value="Arrestin_C-like"/>
</dbReference>
<dbReference type="Pfam" id="PF02752">
    <property type="entry name" value="Arrestin_C"/>
    <property type="match status" value="1"/>
</dbReference>